<dbReference type="Proteomes" id="UP000053558">
    <property type="component" value="Unassembled WGS sequence"/>
</dbReference>
<dbReference type="InterPro" id="IPR041078">
    <property type="entry name" value="Plavaka"/>
</dbReference>
<feature type="region of interest" description="Disordered" evidence="1">
    <location>
        <begin position="1"/>
        <end position="28"/>
    </location>
</feature>
<feature type="compositionally biased region" description="Pro residues" evidence="1">
    <location>
        <begin position="18"/>
        <end position="27"/>
    </location>
</feature>
<organism evidence="2 3">
    <name type="scientific">Coniophora puteana (strain RWD-64-598)</name>
    <name type="common">Brown rot fungus</name>
    <dbReference type="NCBI Taxonomy" id="741705"/>
    <lineage>
        <taxon>Eukaryota</taxon>
        <taxon>Fungi</taxon>
        <taxon>Dikarya</taxon>
        <taxon>Basidiomycota</taxon>
        <taxon>Agaricomycotina</taxon>
        <taxon>Agaricomycetes</taxon>
        <taxon>Agaricomycetidae</taxon>
        <taxon>Boletales</taxon>
        <taxon>Coniophorineae</taxon>
        <taxon>Coniophoraceae</taxon>
        <taxon>Coniophora</taxon>
    </lineage>
</organism>
<protein>
    <recommendedName>
        <fullName evidence="4">CxC2-like cysteine cluster KDZ transposase-associated domain-containing protein</fullName>
    </recommendedName>
</protein>
<sequence>MPLAARKCSPNGEFLPSDTPPLPPPQRLPTDYFPFKNQLQFETVDLLYRQSQTSAGHIDLLCKIWSASMPAGSSAPFRDHKTMYRTIDFIENGDIPWQSFDVTYQGPRPRGYVPPWMKAKYDVWFRDPREVLKQMIARPDLHEHLDLTPFRDYDESGARHYENLFSGDWAWDQADQIAQDPDNHGAMFVPFILGSDKTTVSVATGHTEYYPLYISLGNVHNKTRRAHHDAVALVGFLSVPKTNKTYNSDPQFRHFRRQLYHCSLATILSVFKPGMSKSEVVRFGDGYHRRVIWGIGPYIADYPEQVLLAGVVQGWCPRCLAFPEELDAPDILLCCKEHDDALVEGFHPTLLWDSYGIIANVVPFTSDFPRADIHELLAPDILHQLIKGTFKDHLVEWVSKYLVQEHGKTEAKKIMDDIDRRIAVAAPFAGLRRFPEGRDFKQWTGDDSKALMKVYLPALEGHLPDDVIRTFRAFLEFCYHVRRNALTDKDLIEIQDALDRFHHYRHFFTNNGVAATVSLPRQHSMYHYLHLVRQFGAPNGLCSSITESKHIEAVKEPWRRSSCFNALGQMLVTNQRLDKLKACRRSFEERGMLRPLTEDFATLQGRTFLEPHSRSIDESPEDSEAVDGADLSAEVTLSSRPSPGRPKSIRELADEIGVPKLERLTRRFLFGQLHPRDPRVPLRSVPIRECPTLPDHIKVFNSASAVFKAPSDICGLSGMRSERIRSCPLWRGKAPRYDCAFLMTHANVEGTLAMDIARVLALFSFWYQGTVYPCAVVHWFEFSEEERDENTGMYVVQPMANSNGSRRVDVVHIDSLVRAAHLLPRFGTSRIPEDLKCYESYDTFASFYLNKFIDHHAFEIA</sequence>
<name>A0A5M3MCP1_CONPW</name>
<dbReference type="KEGG" id="cput:CONPUDRAFT_62461"/>
<evidence type="ECO:0000313" key="2">
    <source>
        <dbReference type="EMBL" id="EIW76999.1"/>
    </source>
</evidence>
<evidence type="ECO:0000256" key="1">
    <source>
        <dbReference type="SAM" id="MobiDB-lite"/>
    </source>
</evidence>
<evidence type="ECO:0008006" key="4">
    <source>
        <dbReference type="Google" id="ProtNLM"/>
    </source>
</evidence>
<dbReference type="EMBL" id="JH711584">
    <property type="protein sequence ID" value="EIW76999.1"/>
    <property type="molecule type" value="Genomic_DNA"/>
</dbReference>
<dbReference type="OrthoDB" id="3199698at2759"/>
<dbReference type="OMA" id="MTHANVE"/>
<dbReference type="AlphaFoldDB" id="A0A5M3MCP1"/>
<reference evidence="3" key="1">
    <citation type="journal article" date="2012" name="Science">
        <title>The Paleozoic origin of enzymatic lignin decomposition reconstructed from 31 fungal genomes.</title>
        <authorList>
            <person name="Floudas D."/>
            <person name="Binder M."/>
            <person name="Riley R."/>
            <person name="Barry K."/>
            <person name="Blanchette R.A."/>
            <person name="Henrissat B."/>
            <person name="Martinez A.T."/>
            <person name="Otillar R."/>
            <person name="Spatafora J.W."/>
            <person name="Yadav J.S."/>
            <person name="Aerts A."/>
            <person name="Benoit I."/>
            <person name="Boyd A."/>
            <person name="Carlson A."/>
            <person name="Copeland A."/>
            <person name="Coutinho P.M."/>
            <person name="de Vries R.P."/>
            <person name="Ferreira P."/>
            <person name="Findley K."/>
            <person name="Foster B."/>
            <person name="Gaskell J."/>
            <person name="Glotzer D."/>
            <person name="Gorecki P."/>
            <person name="Heitman J."/>
            <person name="Hesse C."/>
            <person name="Hori C."/>
            <person name="Igarashi K."/>
            <person name="Jurgens J.A."/>
            <person name="Kallen N."/>
            <person name="Kersten P."/>
            <person name="Kohler A."/>
            <person name="Kuees U."/>
            <person name="Kumar T.K.A."/>
            <person name="Kuo A."/>
            <person name="LaButti K."/>
            <person name="Larrondo L.F."/>
            <person name="Lindquist E."/>
            <person name="Ling A."/>
            <person name="Lombard V."/>
            <person name="Lucas S."/>
            <person name="Lundell T."/>
            <person name="Martin R."/>
            <person name="McLaughlin D.J."/>
            <person name="Morgenstern I."/>
            <person name="Morin E."/>
            <person name="Murat C."/>
            <person name="Nagy L.G."/>
            <person name="Nolan M."/>
            <person name="Ohm R.A."/>
            <person name="Patyshakuliyeva A."/>
            <person name="Rokas A."/>
            <person name="Ruiz-Duenas F.J."/>
            <person name="Sabat G."/>
            <person name="Salamov A."/>
            <person name="Samejima M."/>
            <person name="Schmutz J."/>
            <person name="Slot J.C."/>
            <person name="St John F."/>
            <person name="Stenlid J."/>
            <person name="Sun H."/>
            <person name="Sun S."/>
            <person name="Syed K."/>
            <person name="Tsang A."/>
            <person name="Wiebenga A."/>
            <person name="Young D."/>
            <person name="Pisabarro A."/>
            <person name="Eastwood D.C."/>
            <person name="Martin F."/>
            <person name="Cullen D."/>
            <person name="Grigoriev I.V."/>
            <person name="Hibbett D.S."/>
        </authorList>
    </citation>
    <scope>NUCLEOTIDE SEQUENCE [LARGE SCALE GENOMIC DNA]</scope>
    <source>
        <strain evidence="3">RWD-64-598 SS2</strain>
    </source>
</reference>
<accession>A0A5M3MCP1</accession>
<evidence type="ECO:0000313" key="3">
    <source>
        <dbReference type="Proteomes" id="UP000053558"/>
    </source>
</evidence>
<gene>
    <name evidence="2" type="ORF">CONPUDRAFT_62461</name>
</gene>
<keyword evidence="3" id="KW-1185">Reference proteome</keyword>
<proteinExistence type="predicted"/>
<dbReference type="GeneID" id="19208239"/>
<dbReference type="Pfam" id="PF18759">
    <property type="entry name" value="Plavaka"/>
    <property type="match status" value="1"/>
</dbReference>
<comment type="caution">
    <text evidence="2">The sequence shown here is derived from an EMBL/GenBank/DDBJ whole genome shotgun (WGS) entry which is preliminary data.</text>
</comment>
<dbReference type="RefSeq" id="XP_007772378.1">
    <property type="nucleotide sequence ID" value="XM_007774188.1"/>
</dbReference>